<keyword evidence="1" id="KW-0732">Signal</keyword>
<sequence>MGGPAGAVRLVLLLLSVLAASLSRVAAAPSPVYDMDGHELSADADYYVLPAPRGSGGGGGGGLTMAPHTFRCPLFVAQEDDPLRRGFPVRFTPLHGHGGDRTVRVSFDVAIHFAAVTTCVQTTEWHVAGRGDEPFASGPRHVVTGPVLAPTAGGRERVFRVERHSHGYILVWCGVPTECEELGVFRDERDRAWLAVSDEPHVVVFKKAPPTPA</sequence>
<dbReference type="SMART" id="SM00452">
    <property type="entry name" value="STI"/>
    <property type="match status" value="1"/>
</dbReference>
<evidence type="ECO:0000313" key="2">
    <source>
        <dbReference type="EMBL" id="TKW05551.1"/>
    </source>
</evidence>
<organism evidence="2 3">
    <name type="scientific">Setaria viridis</name>
    <name type="common">Green bristlegrass</name>
    <name type="synonym">Setaria italica subsp. viridis</name>
    <dbReference type="NCBI Taxonomy" id="4556"/>
    <lineage>
        <taxon>Eukaryota</taxon>
        <taxon>Viridiplantae</taxon>
        <taxon>Streptophyta</taxon>
        <taxon>Embryophyta</taxon>
        <taxon>Tracheophyta</taxon>
        <taxon>Spermatophyta</taxon>
        <taxon>Magnoliopsida</taxon>
        <taxon>Liliopsida</taxon>
        <taxon>Poales</taxon>
        <taxon>Poaceae</taxon>
        <taxon>PACMAD clade</taxon>
        <taxon>Panicoideae</taxon>
        <taxon>Panicodae</taxon>
        <taxon>Paniceae</taxon>
        <taxon>Cenchrinae</taxon>
        <taxon>Setaria</taxon>
    </lineage>
</organism>
<dbReference type="PRINTS" id="PR00291">
    <property type="entry name" value="KUNITZINHBTR"/>
</dbReference>
<name>A0A4U6TSA4_SETVI</name>
<dbReference type="PANTHER" id="PTHR33107:SF5">
    <property type="entry name" value="KUNITZ TRYPSIN INHIBITOR 5"/>
    <property type="match status" value="1"/>
</dbReference>
<dbReference type="Gene3D" id="2.80.10.50">
    <property type="match status" value="1"/>
</dbReference>
<feature type="chain" id="PRO_5020236015" description="Alpha-amylase/subtilisin inhibitor" evidence="1">
    <location>
        <begin position="28"/>
        <end position="213"/>
    </location>
</feature>
<protein>
    <recommendedName>
        <fullName evidence="4">Alpha-amylase/subtilisin inhibitor</fullName>
    </recommendedName>
</protein>
<dbReference type="InterPro" id="IPR011065">
    <property type="entry name" value="Kunitz_inhibitor_STI-like_sf"/>
</dbReference>
<dbReference type="GO" id="GO:0015066">
    <property type="term" value="F:alpha-amylase inhibitor activity"/>
    <property type="evidence" value="ECO:0007669"/>
    <property type="project" value="EnsemblPlants"/>
</dbReference>
<evidence type="ECO:0008006" key="4">
    <source>
        <dbReference type="Google" id="ProtNLM"/>
    </source>
</evidence>
<keyword evidence="3" id="KW-1185">Reference proteome</keyword>
<proteinExistence type="predicted"/>
<dbReference type="Proteomes" id="UP000298652">
    <property type="component" value="Chromosome 7"/>
</dbReference>
<dbReference type="SUPFAM" id="SSF50386">
    <property type="entry name" value="STI-like"/>
    <property type="match status" value="1"/>
</dbReference>
<dbReference type="InterPro" id="IPR002160">
    <property type="entry name" value="Prot_inh_Kunz-lg"/>
</dbReference>
<feature type="signal peptide" evidence="1">
    <location>
        <begin position="1"/>
        <end position="27"/>
    </location>
</feature>
<dbReference type="PROSITE" id="PS00283">
    <property type="entry name" value="SOYBEAN_KUNITZ"/>
    <property type="match status" value="1"/>
</dbReference>
<dbReference type="Pfam" id="PF00197">
    <property type="entry name" value="Kunitz_legume"/>
    <property type="match status" value="1"/>
</dbReference>
<dbReference type="OMA" id="QTTEWHV"/>
<gene>
    <name evidence="2" type="ORF">SEVIR_7G184100v2</name>
</gene>
<reference evidence="2" key="1">
    <citation type="submission" date="2019-03" db="EMBL/GenBank/DDBJ databases">
        <title>WGS assembly of Setaria viridis.</title>
        <authorList>
            <person name="Huang P."/>
            <person name="Jenkins J."/>
            <person name="Grimwood J."/>
            <person name="Barry K."/>
            <person name="Healey A."/>
            <person name="Mamidi S."/>
            <person name="Sreedasyam A."/>
            <person name="Shu S."/>
            <person name="Feldman M."/>
            <person name="Wu J."/>
            <person name="Yu Y."/>
            <person name="Chen C."/>
            <person name="Johnson J."/>
            <person name="Rokhsar D."/>
            <person name="Baxter I."/>
            <person name="Schmutz J."/>
            <person name="Brutnell T."/>
            <person name="Kellogg E."/>
        </authorList>
    </citation>
    <scope>NUCLEOTIDE SEQUENCE [LARGE SCALE GENOMIC DNA]</scope>
</reference>
<accession>A0A4U6TSA4</accession>
<dbReference type="GO" id="GO:0004867">
    <property type="term" value="F:serine-type endopeptidase inhibitor activity"/>
    <property type="evidence" value="ECO:0007669"/>
    <property type="project" value="EnsemblPlants"/>
</dbReference>
<evidence type="ECO:0000256" key="1">
    <source>
        <dbReference type="SAM" id="SignalP"/>
    </source>
</evidence>
<evidence type="ECO:0000313" key="3">
    <source>
        <dbReference type="Proteomes" id="UP000298652"/>
    </source>
</evidence>
<dbReference type="PANTHER" id="PTHR33107">
    <property type="entry name" value="KUNITZ TRYPSIN INHIBITOR 2"/>
    <property type="match status" value="1"/>
</dbReference>
<dbReference type="Gramene" id="TKW05551">
    <property type="protein sequence ID" value="TKW05551"/>
    <property type="gene ID" value="SEVIR_7G184100v2"/>
</dbReference>
<dbReference type="EMBL" id="CM016558">
    <property type="protein sequence ID" value="TKW05551.1"/>
    <property type="molecule type" value="Genomic_DNA"/>
</dbReference>
<dbReference type="AlphaFoldDB" id="A0A4U6TSA4"/>